<dbReference type="Pfam" id="PF01466">
    <property type="entry name" value="Skp1"/>
    <property type="match status" value="1"/>
</dbReference>
<dbReference type="InterPro" id="IPR001232">
    <property type="entry name" value="SKP1-like"/>
</dbReference>
<comment type="function">
    <text evidence="4">Involved in ubiquitination and subsequent proteasomal degradation of target proteins. Together with CUL1, RBX1 and a F-box protein, it forms a SCF E3 ubiquitin ligase complex. The functional specificity of this complex depends on the type of F-box protein. In the SCF complex, it serves as an adapter that links the F-box protein to CUL1.</text>
</comment>
<evidence type="ECO:0000256" key="3">
    <source>
        <dbReference type="ARBA" id="ARBA00022786"/>
    </source>
</evidence>
<dbReference type="AlphaFoldDB" id="A0A4S8K3K7"/>
<gene>
    <name evidence="7" type="ORF">C4D60_Mb08t13800</name>
</gene>
<dbReference type="InterPro" id="IPR016072">
    <property type="entry name" value="Skp1_comp_dimer"/>
</dbReference>
<evidence type="ECO:0000256" key="1">
    <source>
        <dbReference type="ARBA" id="ARBA00004906"/>
    </source>
</evidence>
<name>A0A4S8K3K7_MUSBA</name>
<accession>A0A4S8K3K7</accession>
<dbReference type="SMART" id="SM00512">
    <property type="entry name" value="Skp1"/>
    <property type="match status" value="1"/>
</dbReference>
<evidence type="ECO:0000259" key="6">
    <source>
        <dbReference type="Pfam" id="PF03931"/>
    </source>
</evidence>
<protein>
    <recommendedName>
        <fullName evidence="4">SKP1-like protein</fullName>
    </recommendedName>
</protein>
<evidence type="ECO:0000259" key="5">
    <source>
        <dbReference type="Pfam" id="PF01466"/>
    </source>
</evidence>
<dbReference type="UniPathway" id="UPA00143"/>
<feature type="domain" description="SKP1 component dimerisation" evidence="5">
    <location>
        <begin position="153"/>
        <end position="197"/>
    </location>
</feature>
<dbReference type="SUPFAM" id="SSF81382">
    <property type="entry name" value="Skp1 dimerisation domain-like"/>
    <property type="match status" value="1"/>
</dbReference>
<keyword evidence="8" id="KW-1185">Reference proteome</keyword>
<comment type="pathway">
    <text evidence="1 4">Protein modification; protein ubiquitination.</text>
</comment>
<dbReference type="GO" id="GO:0016567">
    <property type="term" value="P:protein ubiquitination"/>
    <property type="evidence" value="ECO:0007669"/>
    <property type="project" value="UniProtKB-UniRule"/>
</dbReference>
<proteinExistence type="inferred from homology"/>
<organism evidence="7 8">
    <name type="scientific">Musa balbisiana</name>
    <name type="common">Banana</name>
    <dbReference type="NCBI Taxonomy" id="52838"/>
    <lineage>
        <taxon>Eukaryota</taxon>
        <taxon>Viridiplantae</taxon>
        <taxon>Streptophyta</taxon>
        <taxon>Embryophyta</taxon>
        <taxon>Tracheophyta</taxon>
        <taxon>Spermatophyta</taxon>
        <taxon>Magnoliopsida</taxon>
        <taxon>Liliopsida</taxon>
        <taxon>Zingiberales</taxon>
        <taxon>Musaceae</taxon>
        <taxon>Musa</taxon>
    </lineage>
</organism>
<evidence type="ECO:0000313" key="7">
    <source>
        <dbReference type="EMBL" id="THU69380.1"/>
    </source>
</evidence>
<dbReference type="InterPro" id="IPR016897">
    <property type="entry name" value="SKP1"/>
</dbReference>
<dbReference type="PIRSF" id="PIRSF028729">
    <property type="entry name" value="E3_ubiquit_lig_SCF_Skp"/>
    <property type="match status" value="1"/>
</dbReference>
<dbReference type="Gene3D" id="3.30.710.10">
    <property type="entry name" value="Potassium Channel Kv1.1, Chain A"/>
    <property type="match status" value="1"/>
</dbReference>
<evidence type="ECO:0000256" key="2">
    <source>
        <dbReference type="ARBA" id="ARBA00009993"/>
    </source>
</evidence>
<sequence length="199" mass="21929">MKREGEASESPPLAKKKKEITLRSSDGALLSADEFLAEQSAVVRKAINSNPADIALNVPSVTESVLHLVMEFCKKQAEFTAEINVAAIAGKKAKGVVVDSVDNTTEGKDAIAVDNGMAAIEKKRRDWEEDFLSVDHDVLYYLIMAADDLEIDSLRNLTCGKLADLTKNKSPEQIRGMLGIDDDFSEEEKQEIKKELQLF</sequence>
<reference evidence="7 8" key="1">
    <citation type="journal article" date="2019" name="Nat. Plants">
        <title>Genome sequencing of Musa balbisiana reveals subgenome evolution and function divergence in polyploid bananas.</title>
        <authorList>
            <person name="Yao X."/>
        </authorList>
    </citation>
    <scope>NUCLEOTIDE SEQUENCE [LARGE SCALE GENOMIC DNA]</scope>
    <source>
        <strain evidence="8">cv. DH-PKW</strain>
        <tissue evidence="7">Leaves</tissue>
    </source>
</reference>
<comment type="caution">
    <text evidence="7">The sequence shown here is derived from an EMBL/GenBank/DDBJ whole genome shotgun (WGS) entry which is preliminary data.</text>
</comment>
<dbReference type="InterPro" id="IPR011333">
    <property type="entry name" value="SKP1/BTB/POZ_sf"/>
</dbReference>
<dbReference type="STRING" id="52838.A0A4S8K3K7"/>
<dbReference type="InterPro" id="IPR036296">
    <property type="entry name" value="SKP1-like_dim_sf"/>
</dbReference>
<dbReference type="GO" id="GO:0009867">
    <property type="term" value="P:jasmonic acid mediated signaling pathway"/>
    <property type="evidence" value="ECO:0007669"/>
    <property type="project" value="UniProtKB-ARBA"/>
</dbReference>
<evidence type="ECO:0000256" key="4">
    <source>
        <dbReference type="PIRNR" id="PIRNR028729"/>
    </source>
</evidence>
<dbReference type="Pfam" id="PF03931">
    <property type="entry name" value="Skp1_POZ"/>
    <property type="match status" value="1"/>
</dbReference>
<keyword evidence="3 4" id="KW-0833">Ubl conjugation pathway</keyword>
<dbReference type="EMBL" id="PYDT01000002">
    <property type="protein sequence ID" value="THU69380.1"/>
    <property type="molecule type" value="Genomic_DNA"/>
</dbReference>
<feature type="domain" description="SKP1 component POZ" evidence="6">
    <location>
        <begin position="19"/>
        <end position="76"/>
    </location>
</feature>
<evidence type="ECO:0000313" key="8">
    <source>
        <dbReference type="Proteomes" id="UP000317650"/>
    </source>
</evidence>
<comment type="subunit">
    <text evidence="4">Part of a SCF (SKP1-cullin-F-box) protein ligase complex.</text>
</comment>
<dbReference type="Proteomes" id="UP000317650">
    <property type="component" value="Chromosome 8"/>
</dbReference>
<dbReference type="PANTHER" id="PTHR11165">
    <property type="entry name" value="SKP1"/>
    <property type="match status" value="1"/>
</dbReference>
<dbReference type="SUPFAM" id="SSF54695">
    <property type="entry name" value="POZ domain"/>
    <property type="match status" value="1"/>
</dbReference>
<comment type="similarity">
    <text evidence="2 4">Belongs to the SKP1 family.</text>
</comment>
<dbReference type="InterPro" id="IPR016073">
    <property type="entry name" value="Skp1_comp_POZ"/>
</dbReference>
<dbReference type="GO" id="GO:0006511">
    <property type="term" value="P:ubiquitin-dependent protein catabolic process"/>
    <property type="evidence" value="ECO:0007669"/>
    <property type="project" value="InterPro"/>
</dbReference>